<keyword evidence="2" id="KW-1185">Reference proteome</keyword>
<evidence type="ECO:0000313" key="2">
    <source>
        <dbReference type="Proteomes" id="UP001160148"/>
    </source>
</evidence>
<dbReference type="EMBL" id="CARXXK010001793">
    <property type="protein sequence ID" value="CAI6377536.1"/>
    <property type="molecule type" value="Genomic_DNA"/>
</dbReference>
<accession>A0AAV0YAP1</accession>
<dbReference type="AlphaFoldDB" id="A0AAV0YAP1"/>
<evidence type="ECO:0008006" key="3">
    <source>
        <dbReference type="Google" id="ProtNLM"/>
    </source>
</evidence>
<protein>
    <recommendedName>
        <fullName evidence="3">HAT C-terminal dimerisation domain-containing protein</fullName>
    </recommendedName>
</protein>
<evidence type="ECO:0000313" key="1">
    <source>
        <dbReference type="EMBL" id="CAI6377536.1"/>
    </source>
</evidence>
<reference evidence="1 2" key="1">
    <citation type="submission" date="2023-01" db="EMBL/GenBank/DDBJ databases">
        <authorList>
            <person name="Whitehead M."/>
        </authorList>
    </citation>
    <scope>NUCLEOTIDE SEQUENCE [LARGE SCALE GENOMIC DNA]</scope>
</reference>
<sequence>MFEDICKEMDLDWKRNIVYGKFLSAVNLRREYLQFANTSIEFEKLVKLPEKLHEQLDHDLTDVLNSDDNDDQTPMKTVLRKTKNHKIQYICYLNAFPERAFSKLKLIKTRLRSTMCEERLESLLMISCEKDIPIDTDEVIKCFSSYSPVLLK</sequence>
<gene>
    <name evidence="1" type="ORF">MEUPH1_LOCUS30781</name>
</gene>
<dbReference type="Proteomes" id="UP001160148">
    <property type="component" value="Unassembled WGS sequence"/>
</dbReference>
<proteinExistence type="predicted"/>
<comment type="caution">
    <text evidence="1">The sequence shown here is derived from an EMBL/GenBank/DDBJ whole genome shotgun (WGS) entry which is preliminary data.</text>
</comment>
<name>A0AAV0YAP1_9HEMI</name>
<organism evidence="1 2">
    <name type="scientific">Macrosiphum euphorbiae</name>
    <name type="common">potato aphid</name>
    <dbReference type="NCBI Taxonomy" id="13131"/>
    <lineage>
        <taxon>Eukaryota</taxon>
        <taxon>Metazoa</taxon>
        <taxon>Ecdysozoa</taxon>
        <taxon>Arthropoda</taxon>
        <taxon>Hexapoda</taxon>
        <taxon>Insecta</taxon>
        <taxon>Pterygota</taxon>
        <taxon>Neoptera</taxon>
        <taxon>Paraneoptera</taxon>
        <taxon>Hemiptera</taxon>
        <taxon>Sternorrhyncha</taxon>
        <taxon>Aphidomorpha</taxon>
        <taxon>Aphidoidea</taxon>
        <taxon>Aphididae</taxon>
        <taxon>Macrosiphini</taxon>
        <taxon>Macrosiphum</taxon>
    </lineage>
</organism>